<evidence type="ECO:0000256" key="5">
    <source>
        <dbReference type="ARBA" id="ARBA00022989"/>
    </source>
</evidence>
<dbReference type="PANTHER" id="PTHR43549">
    <property type="entry name" value="MULTIDRUG RESISTANCE PROTEIN YPNP-RELATED"/>
    <property type="match status" value="1"/>
</dbReference>
<evidence type="ECO:0000313" key="9">
    <source>
        <dbReference type="Proteomes" id="UP000095512"/>
    </source>
</evidence>
<keyword evidence="2" id="KW-0813">Transport</keyword>
<comment type="subcellular location">
    <subcellularLocation>
        <location evidence="1">Cell membrane</location>
        <topology evidence="1">Multi-pass membrane protein</topology>
    </subcellularLocation>
</comment>
<evidence type="ECO:0000256" key="3">
    <source>
        <dbReference type="ARBA" id="ARBA00022475"/>
    </source>
</evidence>
<dbReference type="Proteomes" id="UP000095512">
    <property type="component" value="Unassembled WGS sequence"/>
</dbReference>
<evidence type="ECO:0000313" key="8">
    <source>
        <dbReference type="EMBL" id="CUP58801.1"/>
    </source>
</evidence>
<dbReference type="RefSeq" id="WP_022201043.1">
    <property type="nucleotide sequence ID" value="NZ_JBBNNP010000028.1"/>
</dbReference>
<dbReference type="EMBL" id="CZAB01000040">
    <property type="protein sequence ID" value="CUP58801.1"/>
    <property type="molecule type" value="Genomic_DNA"/>
</dbReference>
<evidence type="ECO:0000256" key="2">
    <source>
        <dbReference type="ARBA" id="ARBA00022448"/>
    </source>
</evidence>
<keyword evidence="4 7" id="KW-0812">Transmembrane</keyword>
<feature type="transmembrane region" description="Helical" evidence="7">
    <location>
        <begin position="30"/>
        <end position="49"/>
    </location>
</feature>
<dbReference type="PANTHER" id="PTHR43549:SF2">
    <property type="entry name" value="MULTIDRUG RESISTANCE PROTEIN NORM-RELATED"/>
    <property type="match status" value="1"/>
</dbReference>
<proteinExistence type="predicted"/>
<dbReference type="AlphaFoldDB" id="A0A174PGU4"/>
<organism evidence="8 9">
    <name type="scientific">Enterocloster clostridioformis</name>
    <dbReference type="NCBI Taxonomy" id="1531"/>
    <lineage>
        <taxon>Bacteria</taxon>
        <taxon>Bacillati</taxon>
        <taxon>Bacillota</taxon>
        <taxon>Clostridia</taxon>
        <taxon>Lachnospirales</taxon>
        <taxon>Lachnospiraceae</taxon>
        <taxon>Enterocloster</taxon>
    </lineage>
</organism>
<protein>
    <submittedName>
        <fullName evidence="8">MATE efflux family protein</fullName>
    </submittedName>
</protein>
<accession>A0A174PGU4</accession>
<evidence type="ECO:0000256" key="7">
    <source>
        <dbReference type="SAM" id="Phobius"/>
    </source>
</evidence>
<keyword evidence="5 7" id="KW-1133">Transmembrane helix</keyword>
<evidence type="ECO:0000256" key="6">
    <source>
        <dbReference type="ARBA" id="ARBA00023136"/>
    </source>
</evidence>
<dbReference type="InterPro" id="IPR052031">
    <property type="entry name" value="Membrane_Transporter-Flippase"/>
</dbReference>
<evidence type="ECO:0000256" key="1">
    <source>
        <dbReference type="ARBA" id="ARBA00004651"/>
    </source>
</evidence>
<name>A0A174PGU4_9FIRM</name>
<dbReference type="GO" id="GO:0005886">
    <property type="term" value="C:plasma membrane"/>
    <property type="evidence" value="ECO:0007669"/>
    <property type="project" value="UniProtKB-SubCell"/>
</dbReference>
<evidence type="ECO:0000256" key="4">
    <source>
        <dbReference type="ARBA" id="ARBA00022692"/>
    </source>
</evidence>
<reference evidence="8 9" key="1">
    <citation type="submission" date="2015-09" db="EMBL/GenBank/DDBJ databases">
        <authorList>
            <consortium name="Pathogen Informatics"/>
        </authorList>
    </citation>
    <scope>NUCLEOTIDE SEQUENCE [LARGE SCALE GENOMIC DNA]</scope>
    <source>
        <strain evidence="8 9">2789STDY5834865</strain>
    </source>
</reference>
<keyword evidence="3" id="KW-1003">Cell membrane</keyword>
<gene>
    <name evidence="8" type="ORF">ERS852480_03639</name>
</gene>
<sequence>MFSTLIGCALNVVLDPVAIFVMGWGMKGAALAAITGQIVSALLTVYYLFKPKSFCLKPVSFKPDAEILKHVLAFPGCCPFSGTSC</sequence>
<keyword evidence="6 7" id="KW-0472">Membrane</keyword>